<dbReference type="AlphaFoldDB" id="A0A8B8AFX4"/>
<accession>A0A8B8AFX4</accession>
<comment type="subcellular location">
    <subcellularLocation>
        <location evidence="1">Membrane</location>
    </subcellularLocation>
</comment>
<evidence type="ECO:0000256" key="4">
    <source>
        <dbReference type="ARBA" id="ARBA00022989"/>
    </source>
</evidence>
<dbReference type="OrthoDB" id="6109826at2759"/>
<proteinExistence type="inferred from homology"/>
<dbReference type="Proteomes" id="UP000694844">
    <property type="component" value="Chromosome 6"/>
</dbReference>
<evidence type="ECO:0000256" key="2">
    <source>
        <dbReference type="ARBA" id="ARBA00006843"/>
    </source>
</evidence>
<feature type="region of interest" description="Disordered" evidence="6">
    <location>
        <begin position="1"/>
        <end position="49"/>
    </location>
</feature>
<dbReference type="PANTHER" id="PTHR14948">
    <property type="entry name" value="NG5"/>
    <property type="match status" value="1"/>
</dbReference>
<keyword evidence="5 7" id="KW-0472">Membrane</keyword>
<dbReference type="GeneID" id="111101769"/>
<evidence type="ECO:0000256" key="6">
    <source>
        <dbReference type="SAM" id="MobiDB-lite"/>
    </source>
</evidence>
<evidence type="ECO:0000313" key="8">
    <source>
        <dbReference type="Proteomes" id="UP000694844"/>
    </source>
</evidence>
<feature type="transmembrane region" description="Helical" evidence="7">
    <location>
        <begin position="88"/>
        <end position="108"/>
    </location>
</feature>
<dbReference type="GO" id="GO:0016020">
    <property type="term" value="C:membrane"/>
    <property type="evidence" value="ECO:0007669"/>
    <property type="project" value="UniProtKB-SubCell"/>
</dbReference>
<dbReference type="InterPro" id="IPR007593">
    <property type="entry name" value="CD225/Dispanin_fam"/>
</dbReference>
<evidence type="ECO:0000256" key="1">
    <source>
        <dbReference type="ARBA" id="ARBA00004370"/>
    </source>
</evidence>
<reference evidence="9" key="1">
    <citation type="submission" date="2025-08" db="UniProtKB">
        <authorList>
            <consortium name="RefSeq"/>
        </authorList>
    </citation>
    <scope>IDENTIFICATION</scope>
    <source>
        <tissue evidence="9">Whole sample</tissue>
    </source>
</reference>
<comment type="similarity">
    <text evidence="2">Belongs to the CD225/Dispanin family.</text>
</comment>
<dbReference type="InterPro" id="IPR051423">
    <property type="entry name" value="CD225/Dispanin"/>
</dbReference>
<dbReference type="Pfam" id="PF04505">
    <property type="entry name" value="CD225"/>
    <property type="match status" value="1"/>
</dbReference>
<dbReference type="PANTHER" id="PTHR14948:SF25">
    <property type="entry name" value="DUF4190 DOMAIN-CONTAINING PROTEIN"/>
    <property type="match status" value="1"/>
</dbReference>
<sequence length="152" mass="16780">MSSEDKVPSLPPAYNEVVSSSKQYKCQHHDGKQHPRYPNRSLQTPEGVHFLGPEEGTCDQTDIPQITQPGSVPHVIKRVPHHDWTASAIFACLCCFWPAGLAAIRYASKANSASDRGDEAATKRYSRKARNLIIISVILGIFQTAVVVLLRT</sequence>
<name>A0A8B8AFX4_CRAVI</name>
<dbReference type="RefSeq" id="XP_022290080.1">
    <property type="nucleotide sequence ID" value="XM_022434372.1"/>
</dbReference>
<evidence type="ECO:0000256" key="5">
    <source>
        <dbReference type="ARBA" id="ARBA00023136"/>
    </source>
</evidence>
<gene>
    <name evidence="9" type="primary">LOC111101769</name>
</gene>
<evidence type="ECO:0000313" key="9">
    <source>
        <dbReference type="RefSeq" id="XP_022290080.1"/>
    </source>
</evidence>
<protein>
    <submittedName>
        <fullName evidence="9">Proline-rich transmembrane protein 1-like</fullName>
    </submittedName>
</protein>
<evidence type="ECO:0000256" key="3">
    <source>
        <dbReference type="ARBA" id="ARBA00022692"/>
    </source>
</evidence>
<keyword evidence="3 7" id="KW-0812">Transmembrane</keyword>
<keyword evidence="8" id="KW-1185">Reference proteome</keyword>
<organism evidence="8 9">
    <name type="scientific">Crassostrea virginica</name>
    <name type="common">Eastern oyster</name>
    <dbReference type="NCBI Taxonomy" id="6565"/>
    <lineage>
        <taxon>Eukaryota</taxon>
        <taxon>Metazoa</taxon>
        <taxon>Spiralia</taxon>
        <taxon>Lophotrochozoa</taxon>
        <taxon>Mollusca</taxon>
        <taxon>Bivalvia</taxon>
        <taxon>Autobranchia</taxon>
        <taxon>Pteriomorphia</taxon>
        <taxon>Ostreida</taxon>
        <taxon>Ostreoidea</taxon>
        <taxon>Ostreidae</taxon>
        <taxon>Crassostrea</taxon>
    </lineage>
</organism>
<feature type="transmembrane region" description="Helical" evidence="7">
    <location>
        <begin position="129"/>
        <end position="150"/>
    </location>
</feature>
<dbReference type="KEGG" id="cvn:111101769"/>
<keyword evidence="4 7" id="KW-1133">Transmembrane helix</keyword>
<evidence type="ECO:0000256" key="7">
    <source>
        <dbReference type="SAM" id="Phobius"/>
    </source>
</evidence>